<reference evidence="10 11" key="2">
    <citation type="submission" date="2019-01" db="EMBL/GenBank/DDBJ databases">
        <title>The decoding of complex shrimp genome reveals the adaptation for benthos swimmer, frequently molting mechanism and breeding impact on genome.</title>
        <authorList>
            <person name="Sun Y."/>
            <person name="Gao Y."/>
            <person name="Yu Y."/>
        </authorList>
    </citation>
    <scope>NUCLEOTIDE SEQUENCE [LARGE SCALE GENOMIC DNA]</scope>
    <source>
        <tissue evidence="10">Muscle</tissue>
    </source>
</reference>
<protein>
    <submittedName>
        <fullName evidence="10">Zinc finger protein GLIS1</fullName>
    </submittedName>
</protein>
<feature type="domain" description="C2H2-type" evidence="9">
    <location>
        <begin position="968"/>
        <end position="997"/>
    </location>
</feature>
<keyword evidence="2" id="KW-0479">Metal-binding</keyword>
<dbReference type="FunFam" id="3.30.160.60:FF:000359">
    <property type="entry name" value="GLIS family zinc finger 2"/>
    <property type="match status" value="1"/>
</dbReference>
<dbReference type="GO" id="GO:0005634">
    <property type="term" value="C:nucleus"/>
    <property type="evidence" value="ECO:0007669"/>
    <property type="project" value="UniProtKB-SubCell"/>
</dbReference>
<evidence type="ECO:0000256" key="4">
    <source>
        <dbReference type="ARBA" id="ARBA00022771"/>
    </source>
</evidence>
<evidence type="ECO:0000256" key="2">
    <source>
        <dbReference type="ARBA" id="ARBA00022723"/>
    </source>
</evidence>
<dbReference type="GO" id="GO:0000981">
    <property type="term" value="F:DNA-binding transcription factor activity, RNA polymerase II-specific"/>
    <property type="evidence" value="ECO:0007669"/>
    <property type="project" value="TreeGrafter"/>
</dbReference>
<dbReference type="SUPFAM" id="SSF57667">
    <property type="entry name" value="beta-beta-alpha zinc fingers"/>
    <property type="match status" value="3"/>
</dbReference>
<dbReference type="GO" id="GO:0140297">
    <property type="term" value="F:DNA-binding transcription factor binding"/>
    <property type="evidence" value="ECO:0007669"/>
    <property type="project" value="UniProtKB-ARBA"/>
</dbReference>
<dbReference type="STRING" id="6689.A0A423T0A8"/>
<feature type="compositionally biased region" description="Polar residues" evidence="8">
    <location>
        <begin position="1181"/>
        <end position="1192"/>
    </location>
</feature>
<dbReference type="OrthoDB" id="3214149at2759"/>
<feature type="region of interest" description="Disordered" evidence="8">
    <location>
        <begin position="838"/>
        <end position="868"/>
    </location>
</feature>
<feature type="domain" description="C2H2-type" evidence="9">
    <location>
        <begin position="871"/>
        <end position="901"/>
    </location>
</feature>
<dbReference type="InterPro" id="IPR056436">
    <property type="entry name" value="Znf-C2H2_ZIC1-5/GLI1-3-like"/>
</dbReference>
<feature type="compositionally biased region" description="Low complexity" evidence="8">
    <location>
        <begin position="27"/>
        <end position="45"/>
    </location>
</feature>
<dbReference type="Gene3D" id="3.30.160.60">
    <property type="entry name" value="Classic Zinc Finger"/>
    <property type="match status" value="5"/>
</dbReference>
<comment type="subcellular location">
    <subcellularLocation>
        <location evidence="1">Nucleus</location>
    </subcellularLocation>
</comment>
<comment type="caution">
    <text evidence="10">The sequence shown here is derived from an EMBL/GenBank/DDBJ whole genome shotgun (WGS) entry which is preliminary data.</text>
</comment>
<keyword evidence="11" id="KW-1185">Reference proteome</keyword>
<dbReference type="InterPro" id="IPR043359">
    <property type="entry name" value="GLI-like"/>
</dbReference>
<gene>
    <name evidence="10" type="ORF">C7M84_011944</name>
</gene>
<dbReference type="PROSITE" id="PS50157">
    <property type="entry name" value="ZINC_FINGER_C2H2_2"/>
    <property type="match status" value="5"/>
</dbReference>
<feature type="region of interest" description="Disordered" evidence="8">
    <location>
        <begin position="1011"/>
        <end position="1043"/>
    </location>
</feature>
<evidence type="ECO:0000256" key="1">
    <source>
        <dbReference type="ARBA" id="ARBA00004123"/>
    </source>
</evidence>
<dbReference type="PROSITE" id="PS00028">
    <property type="entry name" value="ZINC_FINGER_C2H2_1"/>
    <property type="match status" value="4"/>
</dbReference>
<feature type="region of interest" description="Disordered" evidence="8">
    <location>
        <begin position="760"/>
        <end position="804"/>
    </location>
</feature>
<dbReference type="PANTHER" id="PTHR45718">
    <property type="entry name" value="TRANSCRIPTIONAL ACTIVATOR CUBITUS INTERRUPTUS"/>
    <property type="match status" value="1"/>
</dbReference>
<feature type="region of interest" description="Disordered" evidence="8">
    <location>
        <begin position="162"/>
        <end position="183"/>
    </location>
</feature>
<feature type="region of interest" description="Disordered" evidence="8">
    <location>
        <begin position="429"/>
        <end position="451"/>
    </location>
</feature>
<reference evidence="10 11" key="1">
    <citation type="submission" date="2018-04" db="EMBL/GenBank/DDBJ databases">
        <authorList>
            <person name="Zhang X."/>
            <person name="Yuan J."/>
            <person name="Li F."/>
            <person name="Xiang J."/>
        </authorList>
    </citation>
    <scope>NUCLEOTIDE SEQUENCE [LARGE SCALE GENOMIC DNA]</scope>
    <source>
        <tissue evidence="10">Muscle</tissue>
    </source>
</reference>
<keyword evidence="6" id="KW-0539">Nucleus</keyword>
<feature type="compositionally biased region" description="Basic and acidic residues" evidence="8">
    <location>
        <begin position="847"/>
        <end position="860"/>
    </location>
</feature>
<feature type="compositionally biased region" description="Polar residues" evidence="8">
    <location>
        <begin position="725"/>
        <end position="744"/>
    </location>
</feature>
<feature type="compositionally biased region" description="Basic residues" evidence="8">
    <location>
        <begin position="208"/>
        <end position="219"/>
    </location>
</feature>
<feature type="region of interest" description="Disordered" evidence="8">
    <location>
        <begin position="207"/>
        <end position="243"/>
    </location>
</feature>
<dbReference type="EMBL" id="QCYY01002516">
    <property type="protein sequence ID" value="ROT69823.1"/>
    <property type="molecule type" value="Genomic_DNA"/>
</dbReference>
<feature type="region of interest" description="Disordered" evidence="8">
    <location>
        <begin position="1174"/>
        <end position="1196"/>
    </location>
</feature>
<feature type="domain" description="C2H2-type" evidence="9">
    <location>
        <begin position="938"/>
        <end position="967"/>
    </location>
</feature>
<dbReference type="PANTHER" id="PTHR45718:SF7">
    <property type="entry name" value="C2H2-TYPE DOMAIN-CONTAINING PROTEIN"/>
    <property type="match status" value="1"/>
</dbReference>
<evidence type="ECO:0000259" key="9">
    <source>
        <dbReference type="PROSITE" id="PS50157"/>
    </source>
</evidence>
<keyword evidence="3" id="KW-0677">Repeat</keyword>
<evidence type="ECO:0000256" key="7">
    <source>
        <dbReference type="PROSITE-ProRule" id="PRU00042"/>
    </source>
</evidence>
<dbReference type="Proteomes" id="UP000283509">
    <property type="component" value="Unassembled WGS sequence"/>
</dbReference>
<evidence type="ECO:0000256" key="6">
    <source>
        <dbReference type="ARBA" id="ARBA00023242"/>
    </source>
</evidence>
<sequence>TSRPSLRVRPREMEPVQGFSRLRVTDSPQEASQQQQSLQQDFFSQGDVFLPEGVRRPPPPRYPSPGGRDGRPGVHFNLGYEEDPSQGFRKVRPPPLYHEAVETQQRTSVYGAEGNLQKYASETSLLATQLTQKEGYQEYEGYYRGRSQSNVAYVSRPVNIPSRTKRADDAQDSSMKTPSSFRHLNSAMRDQERGKPMAASPQVEAKFAHQKPHMVPRRLRQSEEGASQGGASQATLPIPITNDFRSKSPSLDCYLNQSDLDMTFHRSFASKGPGASEAVATSAAGKAFAAKSPSVDTFLDRIDFRQSNFLRVNNVKHFRSKSPSLDAGVFLEAVRGGNYLEQQAGKNLFARPHASLTVPEGKVELTNQQVEVGRVAENSLAIPPGSLERRPSAQSLPDLSGPALDDLCPVPGPSHGFDAADYSQVSFTASHHEQPVRQPPRDTFAPSELNKTSHDVPVTSAQEMNNLRARVNLRTSPNRDIPRCKSKQGSPVPRRYSCHPGGDGDVGKRPMLPGLEQVLAPLDTQPVPGSSNLIIGRLNQNTGDRTMHLEDYTSSHAGSPEPLIPSQLTSCDLGGLISPLGESPLSGSPLGPPAAFSPPTISVEAPQESAAGNSTSLLSTAITGALGELHGDLYLAGDEWPPSLENLLTALPSSSSLPELVVTDPRPTEASMFSSPMPPQQPSSGLLDLPQNEGLDLYLGGTRCSASPMSVSPGGSSLPSPFTSARGSFSSTRRNKRPYSSSPMNVDGLDLNAIIRSSPTCLNAGSPTPTTQAPPLSFSPTGGSYGHILPRPEANNNQPPRPNLTFQALLGDEEVLKANNNNNHINAFHAQKVELKCEPDEQQGSPQHHDHQHQDGEEGRPGSPGEEDGPRFCRWVDCNVYFPSRESLSRHIEKAHIDQRKGDDFTCFWAACQRRYRPFNARYKLLIHMRVHSGEKPNKCTFKGCTKAFSRLENLKIHLRSHTGERPYICGYPHCMKAFSNSSDRAKHQRTHVDAKPYVCSVPGCKKRYTDPSSLRKHVKNHSAKEQALAKRKMRSGDDDYRGSSPGCIMPGMALDSDAPLMEHDAFQHSDSVVPECGSQGCGALQSPVPRALPQALGGELPDGTRIAGDFSARVLPGGPRRVGQHLLSYPQQQQQAEMVGGDMVMYGREPQLPQQMQGKIVVAGEAPQMMYGQHSPPPTQQQQMLQGTEGSQHVYDSPPPPYCQAYPVSQGATASPSLPHYSMITSPAALPSYQPPIYTHQQPALHLNQQLSPYSTQQGT</sequence>
<keyword evidence="4 7" id="KW-0863">Zinc-finger</keyword>
<dbReference type="GO" id="GO:0008270">
    <property type="term" value="F:zinc ion binding"/>
    <property type="evidence" value="ECO:0007669"/>
    <property type="project" value="UniProtKB-KW"/>
</dbReference>
<feature type="domain" description="C2H2-type" evidence="9">
    <location>
        <begin position="910"/>
        <end position="937"/>
    </location>
</feature>
<proteinExistence type="predicted"/>
<feature type="compositionally biased region" description="Polar residues" evidence="8">
    <location>
        <begin position="172"/>
        <end position="183"/>
    </location>
</feature>
<dbReference type="GO" id="GO:0000978">
    <property type="term" value="F:RNA polymerase II cis-regulatory region sequence-specific DNA binding"/>
    <property type="evidence" value="ECO:0007669"/>
    <property type="project" value="TreeGrafter"/>
</dbReference>
<dbReference type="Pfam" id="PF23561">
    <property type="entry name" value="zf-C2H2_15"/>
    <property type="match status" value="1"/>
</dbReference>
<dbReference type="AlphaFoldDB" id="A0A423T0A8"/>
<organism evidence="10 11">
    <name type="scientific">Penaeus vannamei</name>
    <name type="common">Whiteleg shrimp</name>
    <name type="synonym">Litopenaeus vannamei</name>
    <dbReference type="NCBI Taxonomy" id="6689"/>
    <lineage>
        <taxon>Eukaryota</taxon>
        <taxon>Metazoa</taxon>
        <taxon>Ecdysozoa</taxon>
        <taxon>Arthropoda</taxon>
        <taxon>Crustacea</taxon>
        <taxon>Multicrustacea</taxon>
        <taxon>Malacostraca</taxon>
        <taxon>Eumalacostraca</taxon>
        <taxon>Eucarida</taxon>
        <taxon>Decapoda</taxon>
        <taxon>Dendrobranchiata</taxon>
        <taxon>Penaeoidea</taxon>
        <taxon>Penaeidae</taxon>
        <taxon>Penaeus</taxon>
    </lineage>
</organism>
<dbReference type="InterPro" id="IPR013087">
    <property type="entry name" value="Znf_C2H2_type"/>
</dbReference>
<name>A0A423T0A8_PENVA</name>
<evidence type="ECO:0000256" key="5">
    <source>
        <dbReference type="ARBA" id="ARBA00022833"/>
    </source>
</evidence>
<feature type="region of interest" description="Disordered" evidence="8">
    <location>
        <begin position="1"/>
        <end position="92"/>
    </location>
</feature>
<keyword evidence="5" id="KW-0862">Zinc</keyword>
<feature type="region of interest" description="Disordered" evidence="8">
    <location>
        <begin position="477"/>
        <end position="497"/>
    </location>
</feature>
<dbReference type="Pfam" id="PF00096">
    <property type="entry name" value="zf-C2H2"/>
    <property type="match status" value="2"/>
</dbReference>
<evidence type="ECO:0000313" key="10">
    <source>
        <dbReference type="EMBL" id="ROT69823.1"/>
    </source>
</evidence>
<feature type="non-terminal residue" evidence="10">
    <location>
        <position position="1"/>
    </location>
</feature>
<feature type="domain" description="C2H2-type" evidence="9">
    <location>
        <begin position="998"/>
        <end position="1027"/>
    </location>
</feature>
<feature type="compositionally biased region" description="Polar residues" evidence="8">
    <location>
        <begin position="760"/>
        <end position="782"/>
    </location>
</feature>
<evidence type="ECO:0000256" key="8">
    <source>
        <dbReference type="SAM" id="MobiDB-lite"/>
    </source>
</evidence>
<dbReference type="FunFam" id="3.30.160.60:FF:000048">
    <property type="entry name" value="GLI family zinc finger 3"/>
    <property type="match status" value="1"/>
</dbReference>
<feature type="region of interest" description="Disordered" evidence="8">
    <location>
        <begin position="706"/>
        <end position="747"/>
    </location>
</feature>
<evidence type="ECO:0000256" key="3">
    <source>
        <dbReference type="ARBA" id="ARBA00022737"/>
    </source>
</evidence>
<feature type="compositionally biased region" description="Low complexity" evidence="8">
    <location>
        <begin position="706"/>
        <end position="724"/>
    </location>
</feature>
<dbReference type="FunFam" id="3.30.160.60:FF:000031">
    <property type="entry name" value="GLI family zinc finger 3"/>
    <property type="match status" value="1"/>
</dbReference>
<feature type="compositionally biased region" description="Basic and acidic residues" evidence="8">
    <location>
        <begin position="1023"/>
        <end position="1042"/>
    </location>
</feature>
<dbReference type="SMART" id="SM00355">
    <property type="entry name" value="ZnF_C2H2"/>
    <property type="match status" value="5"/>
</dbReference>
<evidence type="ECO:0000313" key="11">
    <source>
        <dbReference type="Proteomes" id="UP000283509"/>
    </source>
</evidence>
<dbReference type="InterPro" id="IPR036236">
    <property type="entry name" value="Znf_C2H2_sf"/>
</dbReference>
<accession>A0A423T0A8</accession>